<comment type="pathway">
    <text evidence="1">Nucleotide-sugar biosynthesis; UDP-N-acetyl-alpha-D-glucosamine biosynthesis; UDP-N-acetyl-alpha-D-glucosamine from N-acetyl-alpha-D-glucosamine 1-phosphate: step 1/1.</text>
</comment>
<feature type="compositionally biased region" description="Acidic residues" evidence="7">
    <location>
        <begin position="848"/>
        <end position="857"/>
    </location>
</feature>
<dbReference type="InterPro" id="IPR002618">
    <property type="entry name" value="UDPGP_fam"/>
</dbReference>
<sequence>MLLQRGDQCSSLPVEESEGRLSSNLASHLAPDLPLSLATLRQRYSSAQQGHIVDCLSQLPPSAANAFAAQLASFDPCRVSTIFRQALQRHQEKTAASKARESSTENLRSLTSPSTSTPGACEASLASGVEISAPRSSASSDGRRNGESLAPWRSSRDGEGGDGEEASTSPRAAARGPTDGEKEVESDERETKYAESVRRNARNGTARNDSCEDGEEEAAGFHLPARCCRDTCFPPDLVSWRRLEADPQRHANGDCARGNEAKEPGDNDAVNAEEGSLAKGLECLYSRLETSSCPLLRLIDMPENVRHHWFSRGLDLIREGRVAVLVLAGGDGTRLAFAGPKGKLPAGPLSRKSIFQIFAERLLRLCALAEETAEGVEPGSAAPTPHRETANATGEAAGEDAASARSRKAIKRTGDSTVRSGRRSRVAIPLLIMTSERNDAETQAFFAEHDYFGLDPSTVSFFRQPSLPTFSPDGRMLLQAPGRMQTAPNGNGGVFSALETSGLLRQLEAKGVVGIQVCSVDNLLAKVADPLFFGLCVDAKVPVGNKVLARRDPYEKVGAMCQVVAERSTGTATKTGRGGEAGEARGERNGEESREARRGDGEARKPQRGRKLLPAVIEYSELPDEVRLARSESANLSSSGREGGGDTSRGEVGDRSAKNSEKAADLLFAWGNACLHYFDLEFIKAVLRNSKALDASYHLALKNVNAFLPPVAVEGDIRVEKTNGRQGEAGGPVTSEWIPVKQGWKLELFIFDVFAMASRVLCVEVSRAEEFSPIKNASPIPDPRRLSEISEDTLFSAQRDMSRLHCSWLRRAGVSIGDSEGTAKKRLQVTQTKNVENGEGRTHGSIDANDEGQETEDEDRDFSECFCEISSCVSYGGEGLEALVARGCVPSYVTLPFALEN</sequence>
<dbReference type="OrthoDB" id="331415at2759"/>
<dbReference type="SMR" id="A0A086K1Y3"/>
<protein>
    <recommendedName>
        <fullName evidence="3">UDP-N-acetylglucosamine diphosphorylase</fullName>
        <ecNumber evidence="3">2.7.7.23</ecNumber>
    </recommendedName>
</protein>
<comment type="catalytic activity">
    <reaction evidence="6">
        <text>N-acetyl-alpha-D-glucosamine 1-phosphate + UTP + H(+) = UDP-N-acetyl-alpha-D-glucosamine + diphosphate</text>
        <dbReference type="Rhea" id="RHEA:13509"/>
        <dbReference type="ChEBI" id="CHEBI:15378"/>
        <dbReference type="ChEBI" id="CHEBI:33019"/>
        <dbReference type="ChEBI" id="CHEBI:46398"/>
        <dbReference type="ChEBI" id="CHEBI:57705"/>
        <dbReference type="ChEBI" id="CHEBI:57776"/>
        <dbReference type="EC" id="2.7.7.23"/>
    </reaction>
</comment>
<dbReference type="Gene3D" id="3.90.550.10">
    <property type="entry name" value="Spore Coat Polysaccharide Biosynthesis Protein SpsA, Chain A"/>
    <property type="match status" value="2"/>
</dbReference>
<feature type="compositionally biased region" description="Basic and acidic residues" evidence="7">
    <location>
        <begin position="580"/>
        <end position="605"/>
    </location>
</feature>
<dbReference type="GO" id="GO:0006048">
    <property type="term" value="P:UDP-N-acetylglucosamine biosynthetic process"/>
    <property type="evidence" value="ECO:0007669"/>
    <property type="project" value="TreeGrafter"/>
</dbReference>
<feature type="region of interest" description="Disordered" evidence="7">
    <location>
        <begin position="249"/>
        <end position="271"/>
    </location>
</feature>
<evidence type="ECO:0000313" key="9">
    <source>
        <dbReference type="Proteomes" id="UP000028837"/>
    </source>
</evidence>
<evidence type="ECO:0000256" key="7">
    <source>
        <dbReference type="SAM" id="MobiDB-lite"/>
    </source>
</evidence>
<comment type="caution">
    <text evidence="8">The sequence shown here is derived from an EMBL/GenBank/DDBJ whole genome shotgun (WGS) entry which is preliminary data.</text>
</comment>
<feature type="compositionally biased region" description="Basic and acidic residues" evidence="7">
    <location>
        <begin position="92"/>
        <end position="103"/>
    </location>
</feature>
<reference evidence="8 9" key="1">
    <citation type="submission" date="2014-02" db="EMBL/GenBank/DDBJ databases">
        <authorList>
            <person name="Sibley D."/>
            <person name="Venepally P."/>
            <person name="Karamycheva S."/>
            <person name="Hadjithomas M."/>
            <person name="Khan A."/>
            <person name="Brunk B."/>
            <person name="Roos D."/>
            <person name="Caler E."/>
            <person name="Lorenzi H."/>
        </authorList>
    </citation>
    <scope>NUCLEOTIDE SEQUENCE [LARGE SCALE GENOMIC DNA]</scope>
    <source>
        <strain evidence="8 9">GAB2-2007-GAL-DOM2</strain>
    </source>
</reference>
<dbReference type="EMBL" id="AHZU02000935">
    <property type="protein sequence ID" value="KFG38401.1"/>
    <property type="molecule type" value="Genomic_DNA"/>
</dbReference>
<proteinExistence type="inferred from homology"/>
<dbReference type="SUPFAM" id="SSF53448">
    <property type="entry name" value="Nucleotide-diphospho-sugar transferases"/>
    <property type="match status" value="1"/>
</dbReference>
<name>A0A086K1Y3_TOXGO</name>
<dbReference type="GO" id="GO:0003977">
    <property type="term" value="F:UDP-N-acetylglucosamine diphosphorylase activity"/>
    <property type="evidence" value="ECO:0007669"/>
    <property type="project" value="UniProtKB-EC"/>
</dbReference>
<dbReference type="Proteomes" id="UP000028837">
    <property type="component" value="Unassembled WGS sequence"/>
</dbReference>
<evidence type="ECO:0000256" key="1">
    <source>
        <dbReference type="ARBA" id="ARBA00005208"/>
    </source>
</evidence>
<dbReference type="EC" id="2.7.7.23" evidence="3"/>
<feature type="region of interest" description="Disordered" evidence="7">
    <location>
        <begin position="631"/>
        <end position="656"/>
    </location>
</feature>
<organism evidence="8 9">
    <name type="scientific">Toxoplasma gondii GAB2-2007-GAL-DOM2</name>
    <dbReference type="NCBI Taxonomy" id="1130820"/>
    <lineage>
        <taxon>Eukaryota</taxon>
        <taxon>Sar</taxon>
        <taxon>Alveolata</taxon>
        <taxon>Apicomplexa</taxon>
        <taxon>Conoidasida</taxon>
        <taxon>Coccidia</taxon>
        <taxon>Eucoccidiorida</taxon>
        <taxon>Eimeriorina</taxon>
        <taxon>Sarcocystidae</taxon>
        <taxon>Toxoplasma</taxon>
    </lineage>
</organism>
<evidence type="ECO:0000313" key="8">
    <source>
        <dbReference type="EMBL" id="KFG38401.1"/>
    </source>
</evidence>
<feature type="compositionally biased region" description="Basic and acidic residues" evidence="7">
    <location>
        <begin position="178"/>
        <end position="198"/>
    </location>
</feature>
<feature type="compositionally biased region" description="Low complexity" evidence="7">
    <location>
        <begin position="390"/>
        <end position="404"/>
    </location>
</feature>
<evidence type="ECO:0000256" key="5">
    <source>
        <dbReference type="ARBA" id="ARBA00022695"/>
    </source>
</evidence>
<comment type="similarity">
    <text evidence="2">Belongs to the UDPGP type 1 family.</text>
</comment>
<feature type="region of interest" description="Disordered" evidence="7">
    <location>
        <begin position="568"/>
        <end position="608"/>
    </location>
</feature>
<dbReference type="PANTHER" id="PTHR11952:SF2">
    <property type="entry name" value="LD24639P"/>
    <property type="match status" value="1"/>
</dbReference>
<evidence type="ECO:0000256" key="3">
    <source>
        <dbReference type="ARBA" id="ARBA00012457"/>
    </source>
</evidence>
<dbReference type="AlphaFoldDB" id="A0A086K1Y3"/>
<evidence type="ECO:0000256" key="4">
    <source>
        <dbReference type="ARBA" id="ARBA00022679"/>
    </source>
</evidence>
<feature type="region of interest" description="Disordered" evidence="7">
    <location>
        <begin position="92"/>
        <end position="213"/>
    </location>
</feature>
<gene>
    <name evidence="8" type="ORF">TGDOM2_264780</name>
</gene>
<dbReference type="InterPro" id="IPR029044">
    <property type="entry name" value="Nucleotide-diphossugar_trans"/>
</dbReference>
<feature type="region of interest" description="Disordered" evidence="7">
    <location>
        <begin position="374"/>
        <end position="420"/>
    </location>
</feature>
<accession>A0A086K1Y3</accession>
<feature type="region of interest" description="Disordered" evidence="7">
    <location>
        <begin position="822"/>
        <end position="857"/>
    </location>
</feature>
<keyword evidence="5 8" id="KW-0548">Nucleotidyltransferase</keyword>
<evidence type="ECO:0000256" key="6">
    <source>
        <dbReference type="ARBA" id="ARBA00048493"/>
    </source>
</evidence>
<dbReference type="InterPro" id="IPR039741">
    <property type="entry name" value="UDP-sugar_pyrophosphorylase"/>
</dbReference>
<dbReference type="Pfam" id="PF01704">
    <property type="entry name" value="UDPGP"/>
    <property type="match status" value="1"/>
</dbReference>
<evidence type="ECO:0000256" key="2">
    <source>
        <dbReference type="ARBA" id="ARBA00010401"/>
    </source>
</evidence>
<dbReference type="VEuPathDB" id="ToxoDB:TGDOM2_264780"/>
<dbReference type="PANTHER" id="PTHR11952">
    <property type="entry name" value="UDP- GLUCOSE PYROPHOSPHORYLASE"/>
    <property type="match status" value="1"/>
</dbReference>
<feature type="compositionally biased region" description="Basic and acidic residues" evidence="7">
    <location>
        <begin position="249"/>
        <end position="265"/>
    </location>
</feature>
<keyword evidence="4 8" id="KW-0808">Transferase</keyword>